<evidence type="ECO:0000256" key="1">
    <source>
        <dbReference type="ARBA" id="ARBA00022801"/>
    </source>
</evidence>
<dbReference type="PANTHER" id="PTHR43798:SF31">
    <property type="entry name" value="AB HYDROLASE SUPERFAMILY PROTEIN YCLE"/>
    <property type="match status" value="1"/>
</dbReference>
<protein>
    <submittedName>
        <fullName evidence="3">Alpha/beta hydrolase</fullName>
    </submittedName>
</protein>
<comment type="caution">
    <text evidence="3">The sequence shown here is derived from an EMBL/GenBank/DDBJ whole genome shotgun (WGS) entry which is preliminary data.</text>
</comment>
<dbReference type="SUPFAM" id="SSF53474">
    <property type="entry name" value="alpha/beta-Hydrolases"/>
    <property type="match status" value="1"/>
</dbReference>
<dbReference type="PRINTS" id="PR00111">
    <property type="entry name" value="ABHYDROLASE"/>
</dbReference>
<dbReference type="Pfam" id="PF00561">
    <property type="entry name" value="Abhydrolase_1"/>
    <property type="match status" value="1"/>
</dbReference>
<sequence>MTLKTLQLSEGYGQLGYREAGEGDIVVLIHGVGMQSAAWGPQIDALSKTHHVFALDMPGHGLTSHLPEGAQVCDYVRWLRTALQALNLQKISLAGHSMGALIAVGFTVTYPELVERVALLNGVFRRDPDARAAVEDRAAQIRAGAFDVATPLGRWFGDSPAEQDARDQVAEWLGSVDHAGYATAYTAFSRGDTYYADHVSGIECPLLALTGEGDPNSTPAMSRAMAQAVQNGHAVIVAGHRHMVNLTAVDTVNHELETWLSTPCALSRTA</sequence>
<organism evidence="3 4">
    <name type="scientific">Nitratireductor aquimarinus</name>
    <dbReference type="NCBI Taxonomy" id="889300"/>
    <lineage>
        <taxon>Bacteria</taxon>
        <taxon>Pseudomonadati</taxon>
        <taxon>Pseudomonadota</taxon>
        <taxon>Alphaproteobacteria</taxon>
        <taxon>Hyphomicrobiales</taxon>
        <taxon>Phyllobacteriaceae</taxon>
        <taxon>Nitratireductor</taxon>
    </lineage>
</organism>
<dbReference type="EMBL" id="JAWLIP010000011">
    <property type="protein sequence ID" value="MDV6228622.1"/>
    <property type="molecule type" value="Genomic_DNA"/>
</dbReference>
<dbReference type="GO" id="GO:0016787">
    <property type="term" value="F:hydrolase activity"/>
    <property type="evidence" value="ECO:0007669"/>
    <property type="project" value="UniProtKB-KW"/>
</dbReference>
<keyword evidence="4" id="KW-1185">Reference proteome</keyword>
<accession>A0ABU4AQX2</accession>
<proteinExistence type="predicted"/>
<evidence type="ECO:0000313" key="4">
    <source>
        <dbReference type="Proteomes" id="UP001185659"/>
    </source>
</evidence>
<dbReference type="PANTHER" id="PTHR43798">
    <property type="entry name" value="MONOACYLGLYCEROL LIPASE"/>
    <property type="match status" value="1"/>
</dbReference>
<dbReference type="Gene3D" id="3.40.50.1820">
    <property type="entry name" value="alpha/beta hydrolase"/>
    <property type="match status" value="1"/>
</dbReference>
<evidence type="ECO:0000313" key="3">
    <source>
        <dbReference type="EMBL" id="MDV6228622.1"/>
    </source>
</evidence>
<gene>
    <name evidence="3" type="ORF">R2G56_20230</name>
</gene>
<dbReference type="InterPro" id="IPR029058">
    <property type="entry name" value="AB_hydrolase_fold"/>
</dbReference>
<dbReference type="Proteomes" id="UP001185659">
    <property type="component" value="Unassembled WGS sequence"/>
</dbReference>
<dbReference type="InterPro" id="IPR000073">
    <property type="entry name" value="AB_hydrolase_1"/>
</dbReference>
<reference evidence="3 4" key="1">
    <citation type="submission" date="2023-10" db="EMBL/GenBank/DDBJ databases">
        <authorList>
            <person name="Venkata Ramana C."/>
            <person name="Sasikala C."/>
            <person name="Dhurka M."/>
        </authorList>
    </citation>
    <scope>NUCLEOTIDE SEQUENCE [LARGE SCALE GENOMIC DNA]</scope>
    <source>
        <strain evidence="3 4">KCTC 32151</strain>
    </source>
</reference>
<feature type="domain" description="AB hydrolase-1" evidence="2">
    <location>
        <begin position="25"/>
        <end position="239"/>
    </location>
</feature>
<keyword evidence="1 3" id="KW-0378">Hydrolase</keyword>
<dbReference type="InterPro" id="IPR050266">
    <property type="entry name" value="AB_hydrolase_sf"/>
</dbReference>
<name>A0ABU4AQX2_9HYPH</name>
<evidence type="ECO:0000259" key="2">
    <source>
        <dbReference type="Pfam" id="PF00561"/>
    </source>
</evidence>
<dbReference type="RefSeq" id="WP_317562411.1">
    <property type="nucleotide sequence ID" value="NZ_JAWLIP010000011.1"/>
</dbReference>